<gene>
    <name evidence="2" type="ORF">ILEXP_LOCUS8294</name>
</gene>
<dbReference type="EMBL" id="CAUOFW020001075">
    <property type="protein sequence ID" value="CAK9140781.1"/>
    <property type="molecule type" value="Genomic_DNA"/>
</dbReference>
<comment type="caution">
    <text evidence="2">The sequence shown here is derived from an EMBL/GenBank/DDBJ whole genome shotgun (WGS) entry which is preliminary data.</text>
</comment>
<reference evidence="2 3" key="1">
    <citation type="submission" date="2024-02" db="EMBL/GenBank/DDBJ databases">
        <authorList>
            <person name="Vignale AGUSTIN F."/>
            <person name="Sosa J E."/>
            <person name="Modenutti C."/>
        </authorList>
    </citation>
    <scope>NUCLEOTIDE SEQUENCE [LARGE SCALE GENOMIC DNA]</scope>
</reference>
<feature type="domain" description="FAR1" evidence="1">
    <location>
        <begin position="8"/>
        <end position="47"/>
    </location>
</feature>
<dbReference type="PANTHER" id="PTHR46328:SF15">
    <property type="entry name" value="PROTEIN FAR1-RELATED SEQUENCE 5-LIKE"/>
    <property type="match status" value="1"/>
</dbReference>
<evidence type="ECO:0000313" key="2">
    <source>
        <dbReference type="EMBL" id="CAK9140781.1"/>
    </source>
</evidence>
<proteinExistence type="predicted"/>
<evidence type="ECO:0000313" key="3">
    <source>
        <dbReference type="Proteomes" id="UP001642360"/>
    </source>
</evidence>
<accession>A0ABC8R6Z6</accession>
<name>A0ABC8R6Z6_9AQUA</name>
<protein>
    <recommendedName>
        <fullName evidence="1">FAR1 domain-containing protein</fullName>
    </recommendedName>
</protein>
<keyword evidence="3" id="KW-1185">Reference proteome</keyword>
<organism evidence="2 3">
    <name type="scientific">Ilex paraguariensis</name>
    <name type="common">yerba mate</name>
    <dbReference type="NCBI Taxonomy" id="185542"/>
    <lineage>
        <taxon>Eukaryota</taxon>
        <taxon>Viridiplantae</taxon>
        <taxon>Streptophyta</taxon>
        <taxon>Embryophyta</taxon>
        <taxon>Tracheophyta</taxon>
        <taxon>Spermatophyta</taxon>
        <taxon>Magnoliopsida</taxon>
        <taxon>eudicotyledons</taxon>
        <taxon>Gunneridae</taxon>
        <taxon>Pentapetalae</taxon>
        <taxon>asterids</taxon>
        <taxon>campanulids</taxon>
        <taxon>Aquifoliales</taxon>
        <taxon>Aquifoliaceae</taxon>
        <taxon>Ilex</taxon>
    </lineage>
</organism>
<dbReference type="Pfam" id="PF03101">
    <property type="entry name" value="FAR1"/>
    <property type="match status" value="1"/>
</dbReference>
<dbReference type="InterPro" id="IPR004330">
    <property type="entry name" value="FAR1_DNA_bnd_dom"/>
</dbReference>
<dbReference type="Proteomes" id="UP001642360">
    <property type="component" value="Unassembled WGS sequence"/>
</dbReference>
<sequence length="124" mass="14531">MRDRFGPARKPHLTTREGCKAMMLVKVDKSSSWVLTRFIKEHTHPLVVYGCPSRNTMDPKDRRIQVLTMELERQDKICDLYQEQLITFLRNVVEQTELLSTKIQDVVNNVRDFETGVQKSSNHQ</sequence>
<dbReference type="AlphaFoldDB" id="A0ABC8R6Z6"/>
<evidence type="ECO:0000259" key="1">
    <source>
        <dbReference type="Pfam" id="PF03101"/>
    </source>
</evidence>
<dbReference type="PANTHER" id="PTHR46328">
    <property type="entry name" value="FAR-RED IMPAIRED RESPONSIVE (FAR1) FAMILY PROTEIN-RELATED"/>
    <property type="match status" value="1"/>
</dbReference>